<dbReference type="PROSITE" id="PS00107">
    <property type="entry name" value="PROTEIN_KINASE_ATP"/>
    <property type="match status" value="1"/>
</dbReference>
<evidence type="ECO:0000256" key="2">
    <source>
        <dbReference type="ARBA" id="ARBA00022527"/>
    </source>
</evidence>
<keyword evidence="5 10" id="KW-0418">Kinase</keyword>
<evidence type="ECO:0000256" key="8">
    <source>
        <dbReference type="SAM" id="MobiDB-lite"/>
    </source>
</evidence>
<feature type="compositionally biased region" description="Polar residues" evidence="8">
    <location>
        <begin position="192"/>
        <end position="205"/>
    </location>
</feature>
<dbReference type="PROSITE" id="PS00108">
    <property type="entry name" value="PROTEIN_KINASE_ST"/>
    <property type="match status" value="1"/>
</dbReference>
<reference evidence="10" key="1">
    <citation type="submission" date="2014-05" db="EMBL/GenBank/DDBJ databases">
        <authorList>
            <person name="Chronopoulou M."/>
        </authorList>
    </citation>
    <scope>NUCLEOTIDE SEQUENCE</scope>
    <source>
        <tissue evidence="10">Whole organism</tissue>
    </source>
</reference>
<dbReference type="InterPro" id="IPR050538">
    <property type="entry name" value="MAP_kinase_kinase_kinase"/>
</dbReference>
<feature type="non-terminal residue" evidence="10">
    <location>
        <position position="1"/>
    </location>
</feature>
<dbReference type="PROSITE" id="PS50011">
    <property type="entry name" value="PROTEIN_KINASE_DOM"/>
    <property type="match status" value="1"/>
</dbReference>
<dbReference type="GO" id="GO:0000165">
    <property type="term" value="P:MAPK cascade"/>
    <property type="evidence" value="ECO:0007669"/>
    <property type="project" value="InterPro"/>
</dbReference>
<dbReference type="GO" id="GO:0004674">
    <property type="term" value="F:protein serine/threonine kinase activity"/>
    <property type="evidence" value="ECO:0007669"/>
    <property type="project" value="UniProtKB-KW"/>
</dbReference>
<keyword evidence="4 7" id="KW-0547">Nucleotide-binding</keyword>
<evidence type="ECO:0000256" key="6">
    <source>
        <dbReference type="ARBA" id="ARBA00022840"/>
    </source>
</evidence>
<feature type="domain" description="Protein kinase" evidence="9">
    <location>
        <begin position="1292"/>
        <end position="1553"/>
    </location>
</feature>
<sequence>SIEIEKGFHFDSGISVDYVCIVVLVSVGVHFLMEDRFLNECNKERTSKEHQNETPASCCRFQQMSFYEDPGILILVQSVDPVDGDSEDVGSDARTLLKQQRKRNYISREYDRTTKWENINEGYEAVSLGGREPHPISKSSRNRHSFPLQQSDSLPAMVNIGEVLKQQLKVVQTKNRFTSLLSSKPISYSTLHEHTSSASSGLTTPSKKRSSISNSSDRATFHKVFTAMLKSSQLSNTDGRIDGTPFKSEKTKAEENLYQNATGDMIWLELQAWFAGRGVYEHDKYITEARLQVKDIIEEIMNFKFVVPRSSCSSLSDLTGDDYYDAVDYLPQTVDEVDSLSKTFYENCVLSDNDVFSDTRIDIMNKALTRVNSLLCKLESVEQYYASSRMFKLDHPMVGNPDFQARVKGLCLWYNITVELRGRIHVLGKIFSDYGARTLSWPKLQDSGGTFPSSPSQIFAPSGQSYIQKQESISDLEMDPRTRVTFQLSTDEVVKDISRQISTTTELSCYDSLASEELQPLRRYVEKLLKTRGLRKMINTLQRLIRGPLRRAKTALECPNDYKLDGQNDDEAEENVNSYAGQHHPHLEERFSSIPSPSEDDKELTTYGTWNPEFIKMNLPSFRAPYLFLAHIILETIHECLKVRLEQKPSEPSELSIRQLMRECKEVLRLAVIEKQKYISRIKAAIYDVQKDQAFLMSFEKDMEEFDGNLTLTIEVYLSYLQNFVMMIQSDSCLLLSTYQKNLLEEEWNFIKQTCPHIPHGESFSANAFCQIACGMLKAIGDFLNNEIDEVVKRMFVYSDSSGSDDETVIRHQIYEACRGFQSVFHEARERSIKAISFAKTLRKDLEVSSEFRIQPFCETAVLDRLRATNHVQVLATHSSQHLIFVSGNIKKKREHILQLLDMHCGTDLGFKEIYECGYVVLMKWTGSQETFNWTGETINIKPTAETTISLSHIHVEGLLLITHSASVLVQKRNEFIKAIRENIITLIHDQRAKSHQIASSLHQVKTEALSLRERISKELSMVEEKCDVDGMVDLDSGDREVLSRRTREILHQCYKFGFEYHKELDRFVTGEKARTCMVKGLIDFSKQWMRFVISRCEKGRGIKPRWATHGIDFLYFTSSPKLTKFITDVEFTELKNLIEECYSHIIGETTPINSPSSPLGGDRSPRFNNSKPGTPLADRKNNLSRSNSRSRHASPNRRQSAPSKDADRPPSSSLMWRRNSDSKDVDTPDISFKVPSFANLPWNIRVARSTAAIENIRNKKNLEEGFIGQIKEKPSREDRVHIKSKIVSFPWQRGVKIGQGSFGKVYTAINNETGDIMAMKEIPLQPNNHKILMEIDDELRIFENIRHKHIINHYGVEIHRGEMLIFMEYCPEGTLEDLVTSTESGLVESSVRRYARQLLEAVTVLHENQIVHRDIKGANIFLTDEMQNIKLGDFGCAVKIKAQKTVVGELKEFVGTQAFMAPEVFTSNMKDGHGRAADIWSIGCVVVEMATGNIPWHELASDYQILYKVGMGGSPSPPEHMSHEGKSFLTLCFKHNPKARATAEDLLIHPFLKVYEEDENLSLPMFTSLPEKNRLSRKQSLNL</sequence>
<dbReference type="Pfam" id="PF00069">
    <property type="entry name" value="Pkinase"/>
    <property type="match status" value="1"/>
</dbReference>
<feature type="region of interest" description="Disordered" evidence="8">
    <location>
        <begin position="1153"/>
        <end position="1231"/>
    </location>
</feature>
<evidence type="ECO:0000313" key="10">
    <source>
        <dbReference type="EMBL" id="CDW27543.1"/>
    </source>
</evidence>
<dbReference type="SUPFAM" id="SSF56112">
    <property type="entry name" value="Protein kinase-like (PK-like)"/>
    <property type="match status" value="1"/>
</dbReference>
<evidence type="ECO:0000256" key="7">
    <source>
        <dbReference type="PROSITE-ProRule" id="PRU10141"/>
    </source>
</evidence>
<dbReference type="PANTHER" id="PTHR48016">
    <property type="entry name" value="MAP KINASE KINASE KINASE SSK2-RELATED-RELATED"/>
    <property type="match status" value="1"/>
</dbReference>
<organism evidence="10">
    <name type="scientific">Lepeophtheirus salmonis</name>
    <name type="common">Salmon louse</name>
    <name type="synonym">Caligus salmonis</name>
    <dbReference type="NCBI Taxonomy" id="72036"/>
    <lineage>
        <taxon>Eukaryota</taxon>
        <taxon>Metazoa</taxon>
        <taxon>Ecdysozoa</taxon>
        <taxon>Arthropoda</taxon>
        <taxon>Crustacea</taxon>
        <taxon>Multicrustacea</taxon>
        <taxon>Hexanauplia</taxon>
        <taxon>Copepoda</taxon>
        <taxon>Siphonostomatoida</taxon>
        <taxon>Caligidae</taxon>
        <taxon>Lepeophtheirus</taxon>
    </lineage>
</organism>
<proteinExistence type="inferred from homology"/>
<dbReference type="EMBL" id="HACA01010182">
    <property type="protein sequence ID" value="CDW27543.1"/>
    <property type="molecule type" value="Transcribed_RNA"/>
</dbReference>
<evidence type="ECO:0000256" key="1">
    <source>
        <dbReference type="ARBA" id="ARBA00006529"/>
    </source>
</evidence>
<dbReference type="PANTHER" id="PTHR48016:SF32">
    <property type="entry name" value="MITOGEN-ACTIVATED PROTEIN KINASE KINASE KINASE 4"/>
    <property type="match status" value="1"/>
</dbReference>
<dbReference type="FunFam" id="1.10.510.10:FF:000571">
    <property type="entry name" value="Maternal embryonic leucine zipper kinase"/>
    <property type="match status" value="1"/>
</dbReference>
<accession>A0A0K2TN72</accession>
<keyword evidence="6 7" id="KW-0067">ATP-binding</keyword>
<keyword evidence="2" id="KW-0723">Serine/threonine-protein kinase</keyword>
<keyword evidence="3" id="KW-0808">Transferase</keyword>
<dbReference type="InterPro" id="IPR000719">
    <property type="entry name" value="Prot_kinase_dom"/>
</dbReference>
<feature type="region of interest" description="Disordered" evidence="8">
    <location>
        <begin position="192"/>
        <end position="215"/>
    </location>
</feature>
<comment type="similarity">
    <text evidence="1">Belongs to the protein kinase superfamily. STE Ser/Thr protein kinase family. MAP kinase kinase kinase subfamily.</text>
</comment>
<evidence type="ECO:0000259" key="9">
    <source>
        <dbReference type="PROSITE" id="PS50011"/>
    </source>
</evidence>
<name>A0A0K2TN72_LEPSM</name>
<protein>
    <submittedName>
        <fullName evidence="10">Mitogenactivated protein kinase kinase kinase 4 [Chrysemys picta]</fullName>
    </submittedName>
</protein>
<dbReference type="InterPro" id="IPR011009">
    <property type="entry name" value="Kinase-like_dom_sf"/>
</dbReference>
<feature type="region of interest" description="Disordered" evidence="8">
    <location>
        <begin position="128"/>
        <end position="148"/>
    </location>
</feature>
<dbReference type="SMART" id="SM00220">
    <property type="entry name" value="S_TKc"/>
    <property type="match status" value="1"/>
</dbReference>
<dbReference type="Pfam" id="PF19431">
    <property type="entry name" value="MEKK4_N"/>
    <property type="match status" value="1"/>
</dbReference>
<evidence type="ECO:0000256" key="3">
    <source>
        <dbReference type="ARBA" id="ARBA00022679"/>
    </source>
</evidence>
<dbReference type="Gene3D" id="1.10.510.10">
    <property type="entry name" value="Transferase(Phosphotransferase) domain 1"/>
    <property type="match status" value="1"/>
</dbReference>
<dbReference type="InterPro" id="IPR008271">
    <property type="entry name" value="Ser/Thr_kinase_AS"/>
</dbReference>
<evidence type="ECO:0000256" key="5">
    <source>
        <dbReference type="ARBA" id="ARBA00022777"/>
    </source>
</evidence>
<dbReference type="InterPro" id="IPR045801">
    <property type="entry name" value="MEKK4_N"/>
</dbReference>
<evidence type="ECO:0000256" key="4">
    <source>
        <dbReference type="ARBA" id="ARBA00022741"/>
    </source>
</evidence>
<dbReference type="GO" id="GO:0005524">
    <property type="term" value="F:ATP binding"/>
    <property type="evidence" value="ECO:0007669"/>
    <property type="project" value="UniProtKB-UniRule"/>
</dbReference>
<feature type="binding site" evidence="7">
    <location>
        <position position="1321"/>
    </location>
    <ligand>
        <name>ATP</name>
        <dbReference type="ChEBI" id="CHEBI:30616"/>
    </ligand>
</feature>
<gene>
    <name evidence="10" type="primary">MAP3K4</name>
</gene>
<dbReference type="OrthoDB" id="1043025at2759"/>
<dbReference type="InterPro" id="IPR017441">
    <property type="entry name" value="Protein_kinase_ATP_BS"/>
</dbReference>